<dbReference type="InterPro" id="IPR014776">
    <property type="entry name" value="4pyrrole_Mease_sub2"/>
</dbReference>
<organism evidence="8 9">
    <name type="scientific">Metallosphaera yellowstonensis MK1</name>
    <dbReference type="NCBI Taxonomy" id="671065"/>
    <lineage>
        <taxon>Archaea</taxon>
        <taxon>Thermoproteota</taxon>
        <taxon>Thermoprotei</taxon>
        <taxon>Sulfolobales</taxon>
        <taxon>Sulfolobaceae</taxon>
        <taxon>Metallosphaera</taxon>
    </lineage>
</organism>
<dbReference type="InterPro" id="IPR050161">
    <property type="entry name" value="Siro_Cobalamin_biosynth"/>
</dbReference>
<evidence type="ECO:0000256" key="1">
    <source>
        <dbReference type="ARBA" id="ARBA00012162"/>
    </source>
</evidence>
<keyword evidence="9" id="KW-1185">Reference proteome</keyword>
<keyword evidence="4" id="KW-0949">S-adenosyl-L-methionine</keyword>
<dbReference type="eggNOG" id="arCOG00644">
    <property type="taxonomic scope" value="Archaea"/>
</dbReference>
<dbReference type="PANTHER" id="PTHR45790">
    <property type="entry name" value="SIROHEME SYNTHASE-RELATED"/>
    <property type="match status" value="1"/>
</dbReference>
<gene>
    <name evidence="8" type="ORF">MetMK1DRAFT_00006650</name>
</gene>
<sequence>MKVHVVGAGPGDPELITVKGLRLIAEADIVVLDRLVPKELGGEKSVPISSLQDPVRFMAVNAREGRKVVWLKNGDPSVFGRLLEVCAELSQWGVQCEVVPGVSSAIAVPELFGIPLTLPGVHSFTVLTAVKRGREALSSKEIPRCGTLVILMGLGVIGHLKRELLKVRDPDEGVAVLSWSGESRMEAVGNLRDLDRLSSGFKPPAVIVVGEGVKKRVPFAVEEPSLNERSCLRANSVMGD</sequence>
<evidence type="ECO:0000256" key="6">
    <source>
        <dbReference type="RuleBase" id="RU003960"/>
    </source>
</evidence>
<keyword evidence="5" id="KW-0627">Porphyrin biosynthesis</keyword>
<evidence type="ECO:0000256" key="2">
    <source>
        <dbReference type="ARBA" id="ARBA00022603"/>
    </source>
</evidence>
<dbReference type="Pfam" id="PF00590">
    <property type="entry name" value="TP_methylase"/>
    <property type="match status" value="1"/>
</dbReference>
<evidence type="ECO:0000256" key="5">
    <source>
        <dbReference type="ARBA" id="ARBA00023244"/>
    </source>
</evidence>
<dbReference type="SUPFAM" id="SSF53790">
    <property type="entry name" value="Tetrapyrrole methylase"/>
    <property type="match status" value="1"/>
</dbReference>
<dbReference type="GO" id="GO:0019354">
    <property type="term" value="P:siroheme biosynthetic process"/>
    <property type="evidence" value="ECO:0007669"/>
    <property type="project" value="TreeGrafter"/>
</dbReference>
<dbReference type="Proteomes" id="UP000003980">
    <property type="component" value="Unassembled WGS sequence"/>
</dbReference>
<dbReference type="OrthoDB" id="24444at2157"/>
<dbReference type="RefSeq" id="WP_009070641.1">
    <property type="nucleotide sequence ID" value="NZ_JH597761.1"/>
</dbReference>
<proteinExistence type="inferred from homology"/>
<dbReference type="InterPro" id="IPR035996">
    <property type="entry name" value="4pyrrol_Methylase_sf"/>
</dbReference>
<dbReference type="GO" id="GO:0032259">
    <property type="term" value="P:methylation"/>
    <property type="evidence" value="ECO:0007669"/>
    <property type="project" value="UniProtKB-KW"/>
</dbReference>
<dbReference type="AlphaFoldDB" id="H2C1P2"/>
<dbReference type="InterPro" id="IPR000878">
    <property type="entry name" value="4pyrrol_Mease"/>
</dbReference>
<dbReference type="Gene3D" id="3.40.1010.10">
    <property type="entry name" value="Cobalt-precorrin-4 Transmethylase, Domain 1"/>
    <property type="match status" value="1"/>
</dbReference>
<dbReference type="PROSITE" id="PS00839">
    <property type="entry name" value="SUMT_1"/>
    <property type="match status" value="1"/>
</dbReference>
<keyword evidence="3 6" id="KW-0808">Transferase</keyword>
<dbReference type="PROSITE" id="PS00840">
    <property type="entry name" value="SUMT_2"/>
    <property type="match status" value="1"/>
</dbReference>
<keyword evidence="2 6" id="KW-0489">Methyltransferase</keyword>
<dbReference type="STRING" id="671065.MetMK1DRAFT_00006650"/>
<dbReference type="InterPro" id="IPR003043">
    <property type="entry name" value="Uropor_MeTrfase_CS"/>
</dbReference>
<evidence type="ECO:0000313" key="8">
    <source>
        <dbReference type="EMBL" id="EHP70163.1"/>
    </source>
</evidence>
<reference evidence="8 9" key="1">
    <citation type="submission" date="2012-01" db="EMBL/GenBank/DDBJ databases">
        <title>Improved High-Quality Draft sequence of Metallosphaera yellowstonensis MK1.</title>
        <authorList>
            <consortium name="US DOE Joint Genome Institute"/>
            <person name="Lucas S."/>
            <person name="Han J."/>
            <person name="Cheng J.-F."/>
            <person name="Goodwin L."/>
            <person name="Pitluck S."/>
            <person name="Peters L."/>
            <person name="Teshima H."/>
            <person name="Detter J.C."/>
            <person name="Han C."/>
            <person name="Tapia R."/>
            <person name="Land M."/>
            <person name="Hauser L."/>
            <person name="Kyrpides N."/>
            <person name="Kozubal M."/>
            <person name="Macur R.E."/>
            <person name="Jay Z."/>
            <person name="Inskeep W."/>
            <person name="Woyke T."/>
        </authorList>
    </citation>
    <scope>NUCLEOTIDE SEQUENCE [LARGE SCALE GENOMIC DNA]</scope>
    <source>
        <strain evidence="8 9">MK1</strain>
    </source>
</reference>
<dbReference type="EC" id="2.1.1.107" evidence="1"/>
<evidence type="ECO:0000259" key="7">
    <source>
        <dbReference type="Pfam" id="PF00590"/>
    </source>
</evidence>
<dbReference type="HOGENOM" id="CLU_011276_7_0_2"/>
<dbReference type="EMBL" id="JH597761">
    <property type="protein sequence ID" value="EHP70163.1"/>
    <property type="molecule type" value="Genomic_DNA"/>
</dbReference>
<evidence type="ECO:0000313" key="9">
    <source>
        <dbReference type="Proteomes" id="UP000003980"/>
    </source>
</evidence>
<dbReference type="PANTHER" id="PTHR45790:SF3">
    <property type="entry name" value="S-ADENOSYL-L-METHIONINE-DEPENDENT UROPORPHYRINOGEN III METHYLTRANSFERASE, CHLOROPLASTIC"/>
    <property type="match status" value="1"/>
</dbReference>
<feature type="domain" description="Tetrapyrrole methylase" evidence="7">
    <location>
        <begin position="2"/>
        <end position="181"/>
    </location>
</feature>
<dbReference type="GO" id="GO:0004851">
    <property type="term" value="F:uroporphyrin-III C-methyltransferase activity"/>
    <property type="evidence" value="ECO:0007669"/>
    <property type="project" value="UniProtKB-EC"/>
</dbReference>
<dbReference type="InterPro" id="IPR014777">
    <property type="entry name" value="4pyrrole_Mease_sub1"/>
</dbReference>
<comment type="similarity">
    <text evidence="6">Belongs to the precorrin methyltransferase family.</text>
</comment>
<accession>H2C1P2</accession>
<protein>
    <recommendedName>
        <fullName evidence="1">uroporphyrinogen-III C-methyltransferase</fullName>
        <ecNumber evidence="1">2.1.1.107</ecNumber>
    </recommendedName>
</protein>
<name>H2C1P2_9CREN</name>
<evidence type="ECO:0000256" key="4">
    <source>
        <dbReference type="ARBA" id="ARBA00022691"/>
    </source>
</evidence>
<dbReference type="Gene3D" id="3.30.950.10">
    <property type="entry name" value="Methyltransferase, Cobalt-precorrin-4 Transmethylase, Domain 2"/>
    <property type="match status" value="1"/>
</dbReference>
<evidence type="ECO:0000256" key="3">
    <source>
        <dbReference type="ARBA" id="ARBA00022679"/>
    </source>
</evidence>